<dbReference type="OrthoDB" id="9803995at2"/>
<dbReference type="RefSeq" id="WP_071139511.1">
    <property type="nucleotide sequence ID" value="NZ_CP035282.1"/>
</dbReference>
<evidence type="ECO:0000313" key="5">
    <source>
        <dbReference type="Proteomes" id="UP000287969"/>
    </source>
</evidence>
<dbReference type="Gene3D" id="3.20.20.70">
    <property type="entry name" value="Aldolase class I"/>
    <property type="match status" value="1"/>
</dbReference>
<evidence type="ECO:0000256" key="3">
    <source>
        <dbReference type="PIRSR" id="PIRSR001359-3"/>
    </source>
</evidence>
<dbReference type="InterPro" id="IPR013785">
    <property type="entry name" value="Aldolase_TIM"/>
</dbReference>
<feature type="binding site" evidence="2">
    <location>
        <position position="181"/>
    </location>
    <ligand>
        <name>dihydroxyacetone phosphate</name>
        <dbReference type="ChEBI" id="CHEBI:57642"/>
    </ligand>
</feature>
<feature type="binding site" evidence="3">
    <location>
        <position position="82"/>
    </location>
    <ligand>
        <name>Zn(2+)</name>
        <dbReference type="ChEBI" id="CHEBI:29105"/>
        <label>1</label>
        <note>catalytic</note>
    </ligand>
</feature>
<dbReference type="PANTHER" id="PTHR30304">
    <property type="entry name" value="D-TAGATOSE-1,6-BISPHOSPHATE ALDOLASE"/>
    <property type="match status" value="1"/>
</dbReference>
<feature type="binding site" evidence="2">
    <location>
        <begin position="230"/>
        <end position="233"/>
    </location>
    <ligand>
        <name>dihydroxyacetone phosphate</name>
        <dbReference type="ChEBI" id="CHEBI:57642"/>
    </ligand>
</feature>
<dbReference type="EMBL" id="CP035282">
    <property type="protein sequence ID" value="QAT60562.1"/>
    <property type="molecule type" value="Genomic_DNA"/>
</dbReference>
<feature type="binding site" evidence="3">
    <location>
        <position position="133"/>
    </location>
    <ligand>
        <name>Zn(2+)</name>
        <dbReference type="ChEBI" id="CHEBI:29105"/>
        <label>2</label>
    </ligand>
</feature>
<protein>
    <submittedName>
        <fullName evidence="4">Class II fructose-bisphosphate aldolase</fullName>
    </submittedName>
</protein>
<dbReference type="PANTHER" id="PTHR30304:SF0">
    <property type="entry name" value="D-TAGATOSE-1,6-BISPHOSPHATE ALDOLASE SUBUNIT GATY-RELATED"/>
    <property type="match status" value="1"/>
</dbReference>
<keyword evidence="3" id="KW-0862">Zinc</keyword>
<evidence type="ECO:0000313" key="4">
    <source>
        <dbReference type="EMBL" id="QAT60562.1"/>
    </source>
</evidence>
<dbReference type="KEGG" id="spoa:EQM13_02700"/>
<gene>
    <name evidence="4" type="ORF">EQM13_02700</name>
</gene>
<dbReference type="GO" id="GO:0008270">
    <property type="term" value="F:zinc ion binding"/>
    <property type="evidence" value="ECO:0007669"/>
    <property type="project" value="InterPro"/>
</dbReference>
<feature type="binding site" evidence="2">
    <location>
        <begin position="209"/>
        <end position="211"/>
    </location>
    <ligand>
        <name>dihydroxyacetone phosphate</name>
        <dbReference type="ChEBI" id="CHEBI:57642"/>
    </ligand>
</feature>
<dbReference type="GO" id="GO:0005829">
    <property type="term" value="C:cytosol"/>
    <property type="evidence" value="ECO:0007669"/>
    <property type="project" value="TreeGrafter"/>
</dbReference>
<feature type="binding site" evidence="3">
    <location>
        <position position="208"/>
    </location>
    <ligand>
        <name>Zn(2+)</name>
        <dbReference type="ChEBI" id="CHEBI:29105"/>
        <label>1</label>
        <note>catalytic</note>
    </ligand>
</feature>
<evidence type="ECO:0000256" key="1">
    <source>
        <dbReference type="PIRSR" id="PIRSR001359-1"/>
    </source>
</evidence>
<name>A0A410Q980_9FIRM</name>
<comment type="cofactor">
    <cofactor evidence="3">
        <name>Zn(2+)</name>
        <dbReference type="ChEBI" id="CHEBI:29105"/>
    </cofactor>
    <text evidence="3">Binds 2 Zn(2+) ions per subunit. One is catalytic and the other provides a structural contribution.</text>
</comment>
<feature type="active site" description="Proton donor" evidence="1">
    <location>
        <position position="81"/>
    </location>
</feature>
<feature type="binding site" evidence="3">
    <location>
        <position position="103"/>
    </location>
    <ligand>
        <name>Zn(2+)</name>
        <dbReference type="ChEBI" id="CHEBI:29105"/>
        <label>2</label>
    </ligand>
</feature>
<dbReference type="Pfam" id="PF01116">
    <property type="entry name" value="F_bP_aldolase"/>
    <property type="match status" value="1"/>
</dbReference>
<dbReference type="GO" id="GO:0005975">
    <property type="term" value="P:carbohydrate metabolic process"/>
    <property type="evidence" value="ECO:0007669"/>
    <property type="project" value="InterPro"/>
</dbReference>
<organism evidence="4 5">
    <name type="scientific">Acidilutibacter cellobiosedens</name>
    <dbReference type="NCBI Taxonomy" id="2507161"/>
    <lineage>
        <taxon>Bacteria</taxon>
        <taxon>Bacillati</taxon>
        <taxon>Bacillota</taxon>
        <taxon>Tissierellia</taxon>
        <taxon>Tissierellales</taxon>
        <taxon>Acidilutibacteraceae</taxon>
        <taxon>Acidilutibacter</taxon>
    </lineage>
</organism>
<dbReference type="NCBIfam" id="TIGR00167">
    <property type="entry name" value="cbbA"/>
    <property type="match status" value="1"/>
</dbReference>
<dbReference type="Proteomes" id="UP000287969">
    <property type="component" value="Chromosome"/>
</dbReference>
<dbReference type="GO" id="GO:0009025">
    <property type="term" value="F:tagatose-bisphosphate aldolase activity"/>
    <property type="evidence" value="ECO:0007669"/>
    <property type="project" value="TreeGrafter"/>
</dbReference>
<dbReference type="CDD" id="cd00947">
    <property type="entry name" value="TBP_aldolase_IIB"/>
    <property type="match status" value="1"/>
</dbReference>
<dbReference type="SUPFAM" id="SSF51569">
    <property type="entry name" value="Aldolase"/>
    <property type="match status" value="1"/>
</dbReference>
<dbReference type="PIRSF" id="PIRSF001359">
    <property type="entry name" value="F_bP_aldolase_II"/>
    <property type="match status" value="1"/>
</dbReference>
<feature type="binding site" evidence="3">
    <location>
        <position position="180"/>
    </location>
    <ligand>
        <name>Zn(2+)</name>
        <dbReference type="ChEBI" id="CHEBI:29105"/>
        <label>1</label>
        <note>catalytic</note>
    </ligand>
</feature>
<keyword evidence="5" id="KW-1185">Reference proteome</keyword>
<reference evidence="5" key="1">
    <citation type="submission" date="2019-01" db="EMBL/GenBank/DDBJ databases">
        <title>Draft genomes of a novel of Sporanaerobacter strains.</title>
        <authorList>
            <person name="Ma S."/>
        </authorList>
    </citation>
    <scope>NUCLEOTIDE SEQUENCE [LARGE SCALE GENOMIC DNA]</scope>
    <source>
        <strain evidence="5">NJN-17</strain>
    </source>
</reference>
<dbReference type="InterPro" id="IPR000771">
    <property type="entry name" value="FBA_II"/>
</dbReference>
<keyword evidence="3" id="KW-0479">Metal-binding</keyword>
<sequence length="286" mass="31415">MLVNTKEMLLDARRKKYGVVQANAWDLNSLRAILRASEEKSSPVIIGLAEAHFKYISLAEVYSLIRYYENTFSVPIALHLDHGNSYEAVIGAIRNGFTSVMIDASGEKYEENVRRVSEVVKVAHACDVTVEAELGHVGMGEDYEKIDGELKDKFTNPKQAKEFVELTGVDSLAVAIGTAHGEYKGKPKLDFERLKEIADAVKVPLVLHGGSGTGDEALKKTVKLGISKINICTDLMKAAKAEFNSVINNNNVNYADALLAGEDAIKNCLEHYFDIFESSNKVNACL</sequence>
<evidence type="ECO:0000256" key="2">
    <source>
        <dbReference type="PIRSR" id="PIRSR001359-2"/>
    </source>
</evidence>
<proteinExistence type="predicted"/>
<accession>A0A410Q980</accession>
<dbReference type="PROSITE" id="PS00602">
    <property type="entry name" value="ALDOLASE_CLASS_II_1"/>
    <property type="match status" value="1"/>
</dbReference>
<dbReference type="AlphaFoldDB" id="A0A410Q980"/>
<dbReference type="InterPro" id="IPR050246">
    <property type="entry name" value="Class_II_FBP_aldolase"/>
</dbReference>